<dbReference type="CDD" id="cd00090">
    <property type="entry name" value="HTH_ARSR"/>
    <property type="match status" value="1"/>
</dbReference>
<dbReference type="InterPro" id="IPR051011">
    <property type="entry name" value="Metal_resp_trans_reg"/>
</dbReference>
<keyword evidence="6" id="KW-1185">Reference proteome</keyword>
<organism evidence="5 6">
    <name type="scientific">Haploplasma axanthum</name>
    <name type="common">Acholeplasma axanthum</name>
    <dbReference type="NCBI Taxonomy" id="29552"/>
    <lineage>
        <taxon>Bacteria</taxon>
        <taxon>Bacillati</taxon>
        <taxon>Mycoplasmatota</taxon>
        <taxon>Mollicutes</taxon>
        <taxon>Acholeplasmatales</taxon>
        <taxon>Acholeplasmataceae</taxon>
        <taxon>Haploplasma</taxon>
    </lineage>
</organism>
<dbReference type="RefSeq" id="WP_052589962.1">
    <property type="nucleotide sequence ID" value="NZ_LR215048.1"/>
</dbReference>
<evidence type="ECO:0000256" key="1">
    <source>
        <dbReference type="ARBA" id="ARBA00023015"/>
    </source>
</evidence>
<reference evidence="5 6" key="1">
    <citation type="submission" date="2019-01" db="EMBL/GenBank/DDBJ databases">
        <authorList>
            <consortium name="Pathogen Informatics"/>
        </authorList>
    </citation>
    <scope>NUCLEOTIDE SEQUENCE [LARGE SCALE GENOMIC DNA]</scope>
    <source>
        <strain evidence="5 6">NCTC10138</strain>
    </source>
</reference>
<dbReference type="OrthoDB" id="9794330at2"/>
<proteinExistence type="predicted"/>
<evidence type="ECO:0000313" key="6">
    <source>
        <dbReference type="Proteomes" id="UP000289841"/>
    </source>
</evidence>
<evidence type="ECO:0000259" key="4">
    <source>
        <dbReference type="PROSITE" id="PS50987"/>
    </source>
</evidence>
<dbReference type="SMART" id="SM00418">
    <property type="entry name" value="HTH_ARSR"/>
    <property type="match status" value="1"/>
</dbReference>
<evidence type="ECO:0000313" key="5">
    <source>
        <dbReference type="EMBL" id="VEU80265.1"/>
    </source>
</evidence>
<dbReference type="PANTHER" id="PTHR43132:SF6">
    <property type="entry name" value="HTH-TYPE TRANSCRIPTIONAL REPRESSOR CZRA"/>
    <property type="match status" value="1"/>
</dbReference>
<evidence type="ECO:0000256" key="2">
    <source>
        <dbReference type="ARBA" id="ARBA00023125"/>
    </source>
</evidence>
<dbReference type="EMBL" id="LR215048">
    <property type="protein sequence ID" value="VEU80265.1"/>
    <property type="molecule type" value="Genomic_DNA"/>
</dbReference>
<dbReference type="Pfam" id="PF01022">
    <property type="entry name" value="HTH_5"/>
    <property type="match status" value="1"/>
</dbReference>
<dbReference type="GO" id="GO:0003677">
    <property type="term" value="F:DNA binding"/>
    <property type="evidence" value="ECO:0007669"/>
    <property type="project" value="UniProtKB-KW"/>
</dbReference>
<keyword evidence="3" id="KW-0804">Transcription</keyword>
<dbReference type="InterPro" id="IPR011991">
    <property type="entry name" value="ArsR-like_HTH"/>
</dbReference>
<evidence type="ECO:0000256" key="3">
    <source>
        <dbReference type="ARBA" id="ARBA00023163"/>
    </source>
</evidence>
<dbReference type="SUPFAM" id="SSF46785">
    <property type="entry name" value="Winged helix' DNA-binding domain"/>
    <property type="match status" value="1"/>
</dbReference>
<protein>
    <submittedName>
        <fullName evidence="5">Transcriptional repressor smtB homolog</fullName>
    </submittedName>
</protein>
<sequence length="105" mass="12069">MNEKLSNIKESMINKELKDRVSNLFKVISDPTRISILFALKGEDLTVTELTIILDMTQSAVSHQLRVLRDANLVINKKIGKEVIYRLADEHVHMIFNQAIEHVIE</sequence>
<accession>A0A449BCW5</accession>
<dbReference type="GO" id="GO:0003700">
    <property type="term" value="F:DNA-binding transcription factor activity"/>
    <property type="evidence" value="ECO:0007669"/>
    <property type="project" value="InterPro"/>
</dbReference>
<dbReference type="NCBIfam" id="NF033788">
    <property type="entry name" value="HTH_metalloreg"/>
    <property type="match status" value="1"/>
</dbReference>
<dbReference type="Proteomes" id="UP000289841">
    <property type="component" value="Chromosome"/>
</dbReference>
<dbReference type="InterPro" id="IPR036388">
    <property type="entry name" value="WH-like_DNA-bd_sf"/>
</dbReference>
<dbReference type="AlphaFoldDB" id="A0A449BCW5"/>
<name>A0A449BCW5_HAPAX</name>
<keyword evidence="2" id="KW-0238">DNA-binding</keyword>
<dbReference type="PRINTS" id="PR00778">
    <property type="entry name" value="HTHARSR"/>
</dbReference>
<keyword evidence="1" id="KW-0805">Transcription regulation</keyword>
<gene>
    <name evidence="5" type="primary">ziaR_1</name>
    <name evidence="5" type="ORF">NCTC10138_00633</name>
</gene>
<dbReference type="STRING" id="1278311.GCA_000428705_01311"/>
<feature type="domain" description="HTH arsR-type" evidence="4">
    <location>
        <begin position="13"/>
        <end position="105"/>
    </location>
</feature>
<dbReference type="PROSITE" id="PS50987">
    <property type="entry name" value="HTH_ARSR_2"/>
    <property type="match status" value="1"/>
</dbReference>
<dbReference type="Gene3D" id="1.10.10.10">
    <property type="entry name" value="Winged helix-like DNA-binding domain superfamily/Winged helix DNA-binding domain"/>
    <property type="match status" value="1"/>
</dbReference>
<dbReference type="InterPro" id="IPR036390">
    <property type="entry name" value="WH_DNA-bd_sf"/>
</dbReference>
<dbReference type="InterPro" id="IPR001845">
    <property type="entry name" value="HTH_ArsR_DNA-bd_dom"/>
</dbReference>
<dbReference type="PANTHER" id="PTHR43132">
    <property type="entry name" value="ARSENICAL RESISTANCE OPERON REPRESSOR ARSR-RELATED"/>
    <property type="match status" value="1"/>
</dbReference>
<dbReference type="KEGG" id="aaxa:NCTC10138_00633"/>